<dbReference type="PATRIC" id="fig|1616.3.peg.99"/>
<accession>A0A0R2JNL8</accession>
<name>A0A0R2JNL8_9LACO</name>
<dbReference type="AlphaFoldDB" id="A0A0R2JNL8"/>
<dbReference type="OrthoDB" id="2310204at2"/>
<sequence>MKKLTIYPLSPIELSSGITILKIASTKLMLQVIQSLQCANEGVVLSQDGEMITSKSVNYIGDILQPIDFNKIFEKILIKNLLKQIDDFELNELRELNSTLQSKLNLILFELDLPGIVPGNWDLSRLLKYLDLQIEEPIYDDLYGIIESIVVIASRLGDTRLIAFCNAALYLSDDQIKALDCEMKINNIEALFFESATLRESIGESVLNVVEIDDDFVKFEDDLVD</sequence>
<evidence type="ECO:0000313" key="1">
    <source>
        <dbReference type="EMBL" id="KRN75613.1"/>
    </source>
</evidence>
<dbReference type="InterPro" id="IPR038600">
    <property type="entry name" value="Csn2_sf"/>
</dbReference>
<gene>
    <name evidence="1" type="ORF">IV73_GL000098</name>
</gene>
<protein>
    <submittedName>
        <fullName evidence="1">Uncharacterized protein</fullName>
    </submittedName>
</protein>
<proteinExistence type="predicted"/>
<dbReference type="Gene3D" id="3.40.50.11940">
    <property type="match status" value="1"/>
</dbReference>
<dbReference type="RefSeq" id="WP_057753317.1">
    <property type="nucleotide sequence ID" value="NZ_JQBP01000001.1"/>
</dbReference>
<reference evidence="1 2" key="1">
    <citation type="journal article" date="2015" name="Genome Announc.">
        <title>Expanding the biotechnology potential of lactobacilli through comparative genomics of 213 strains and associated genera.</title>
        <authorList>
            <person name="Sun Z."/>
            <person name="Harris H.M."/>
            <person name="McCann A."/>
            <person name="Guo C."/>
            <person name="Argimon S."/>
            <person name="Zhang W."/>
            <person name="Yang X."/>
            <person name="Jeffery I.B."/>
            <person name="Cooney J.C."/>
            <person name="Kagawa T.F."/>
            <person name="Liu W."/>
            <person name="Song Y."/>
            <person name="Salvetti E."/>
            <person name="Wrobel A."/>
            <person name="Rasinkangas P."/>
            <person name="Parkhill J."/>
            <person name="Rea M.C."/>
            <person name="O'Sullivan O."/>
            <person name="Ritari J."/>
            <person name="Douillard F.P."/>
            <person name="Paul Ross R."/>
            <person name="Yang R."/>
            <person name="Briner A.E."/>
            <person name="Felis G.E."/>
            <person name="de Vos W.M."/>
            <person name="Barrangou R."/>
            <person name="Klaenhammer T.R."/>
            <person name="Caufield P.W."/>
            <person name="Cui Y."/>
            <person name="Zhang H."/>
            <person name="O'Toole P.W."/>
        </authorList>
    </citation>
    <scope>NUCLEOTIDE SEQUENCE [LARGE SCALE GENOMIC DNA]</scope>
    <source>
        <strain evidence="1 2">DSM 20593</strain>
    </source>
</reference>
<organism evidence="1 2">
    <name type="scientific">Weissella kandleri</name>
    <dbReference type="NCBI Taxonomy" id="1616"/>
    <lineage>
        <taxon>Bacteria</taxon>
        <taxon>Bacillati</taxon>
        <taxon>Bacillota</taxon>
        <taxon>Bacilli</taxon>
        <taxon>Lactobacillales</taxon>
        <taxon>Lactobacillaceae</taxon>
        <taxon>Weissella</taxon>
    </lineage>
</organism>
<dbReference type="EMBL" id="JQBP01000001">
    <property type="protein sequence ID" value="KRN75613.1"/>
    <property type="molecule type" value="Genomic_DNA"/>
</dbReference>
<evidence type="ECO:0000313" key="2">
    <source>
        <dbReference type="Proteomes" id="UP000051655"/>
    </source>
</evidence>
<dbReference type="InterPro" id="IPR010146">
    <property type="entry name" value="CRISPR-assoc_prot_Csn2-typ"/>
</dbReference>
<dbReference type="STRING" id="1616.IV73_GL000098"/>
<keyword evidence="2" id="KW-1185">Reference proteome</keyword>
<dbReference type="Proteomes" id="UP000051655">
    <property type="component" value="Unassembled WGS sequence"/>
</dbReference>
<comment type="caution">
    <text evidence="1">The sequence shown here is derived from an EMBL/GenBank/DDBJ whole genome shotgun (WGS) entry which is preliminary data.</text>
</comment>
<dbReference type="NCBIfam" id="TIGR01866">
    <property type="entry name" value="cas_Csn2"/>
    <property type="match status" value="1"/>
</dbReference>